<evidence type="ECO:0008006" key="3">
    <source>
        <dbReference type="Google" id="ProtNLM"/>
    </source>
</evidence>
<dbReference type="AlphaFoldDB" id="A0AAJ0CDX3"/>
<dbReference type="EMBL" id="JASWJB010000347">
    <property type="protein sequence ID" value="KAK2591305.1"/>
    <property type="molecule type" value="Genomic_DNA"/>
</dbReference>
<dbReference type="Gene3D" id="3.40.462.20">
    <property type="match status" value="1"/>
</dbReference>
<evidence type="ECO:0000313" key="2">
    <source>
        <dbReference type="Proteomes" id="UP001251528"/>
    </source>
</evidence>
<gene>
    <name evidence="1" type="ORF">QQS21_011023</name>
</gene>
<dbReference type="InterPro" id="IPR016169">
    <property type="entry name" value="FAD-bd_PCMH_sub2"/>
</dbReference>
<sequence>MAMSKTRGGNALGLNVDGHLIINLFALNWTDRAMDTAASVLAADFITSFREAADALGAFHPYIYLNYANKGQDVFQSYGKDNQQRLLDIQTRIDPEGIFTSCGLWTGFFRVQ</sequence>
<comment type="caution">
    <text evidence="1">The sequence shown here is derived from an EMBL/GenBank/DDBJ whole genome shotgun (WGS) entry which is preliminary data.</text>
</comment>
<dbReference type="Gene3D" id="3.30.465.10">
    <property type="match status" value="1"/>
</dbReference>
<keyword evidence="2" id="KW-1185">Reference proteome</keyword>
<organism evidence="1 2">
    <name type="scientific">Conoideocrella luteorostrata</name>
    <dbReference type="NCBI Taxonomy" id="1105319"/>
    <lineage>
        <taxon>Eukaryota</taxon>
        <taxon>Fungi</taxon>
        <taxon>Dikarya</taxon>
        <taxon>Ascomycota</taxon>
        <taxon>Pezizomycotina</taxon>
        <taxon>Sordariomycetes</taxon>
        <taxon>Hypocreomycetidae</taxon>
        <taxon>Hypocreales</taxon>
        <taxon>Clavicipitaceae</taxon>
        <taxon>Conoideocrella</taxon>
    </lineage>
</organism>
<dbReference type="Proteomes" id="UP001251528">
    <property type="component" value="Unassembled WGS sequence"/>
</dbReference>
<evidence type="ECO:0000313" key="1">
    <source>
        <dbReference type="EMBL" id="KAK2591305.1"/>
    </source>
</evidence>
<reference evidence="1" key="1">
    <citation type="submission" date="2023-06" db="EMBL/GenBank/DDBJ databases">
        <title>Conoideocrella luteorostrata (Hypocreales: Clavicipitaceae), a potential biocontrol fungus for elongate hemlock scale in United States Christmas tree production areas.</title>
        <authorList>
            <person name="Barrett H."/>
            <person name="Lovett B."/>
            <person name="Macias A.M."/>
            <person name="Stajich J.E."/>
            <person name="Kasson M.T."/>
        </authorList>
    </citation>
    <scope>NUCLEOTIDE SEQUENCE</scope>
    <source>
        <strain evidence="1">ARSEF 14590</strain>
    </source>
</reference>
<proteinExistence type="predicted"/>
<name>A0AAJ0CDX3_9HYPO</name>
<accession>A0AAJ0CDX3</accession>
<protein>
    <recommendedName>
        <fullName evidence="3">Berberine/berberine-like domain-containing protein</fullName>
    </recommendedName>
</protein>